<evidence type="ECO:0000256" key="1">
    <source>
        <dbReference type="ARBA" id="ARBA00023015"/>
    </source>
</evidence>
<accession>G5JZT8</accession>
<dbReference type="Proteomes" id="UP000003330">
    <property type="component" value="Unassembled WGS sequence"/>
</dbReference>
<dbReference type="GO" id="GO:0003677">
    <property type="term" value="F:DNA binding"/>
    <property type="evidence" value="ECO:0007669"/>
    <property type="project" value="UniProtKB-KW"/>
</dbReference>
<dbReference type="RefSeq" id="WP_008086993.1">
    <property type="nucleotide sequence ID" value="NZ_AEUX02000001.1"/>
</dbReference>
<keyword evidence="6" id="KW-1185">Reference proteome</keyword>
<proteinExistence type="predicted"/>
<evidence type="ECO:0000256" key="2">
    <source>
        <dbReference type="ARBA" id="ARBA00023125"/>
    </source>
</evidence>
<organism evidence="5 6">
    <name type="scientific">Streptococcus ictaluri 707-05</name>
    <dbReference type="NCBI Taxonomy" id="764299"/>
    <lineage>
        <taxon>Bacteria</taxon>
        <taxon>Bacillati</taxon>
        <taxon>Bacillota</taxon>
        <taxon>Bacilli</taxon>
        <taxon>Lactobacillales</taxon>
        <taxon>Streptococcaceae</taxon>
        <taxon>Streptococcus</taxon>
    </lineage>
</organism>
<name>G5JZT8_9STRE</name>
<comment type="caution">
    <text evidence="5">The sequence shown here is derived from an EMBL/GenBank/DDBJ whole genome shotgun (WGS) entry which is preliminary data.</text>
</comment>
<dbReference type="EMBL" id="AEUX02000001">
    <property type="protein sequence ID" value="EHI70740.1"/>
    <property type="molecule type" value="Genomic_DNA"/>
</dbReference>
<dbReference type="InterPro" id="IPR046335">
    <property type="entry name" value="LacI/GalR-like_sensor"/>
</dbReference>
<sequence>MPFTLYTSPKLTTIHQETSQKAQLAIDSLLALLHGKNIPTKQVLPVALIERESSASPRLY</sequence>
<evidence type="ECO:0000313" key="6">
    <source>
        <dbReference type="Proteomes" id="UP000003330"/>
    </source>
</evidence>
<evidence type="ECO:0000259" key="4">
    <source>
        <dbReference type="Pfam" id="PF13377"/>
    </source>
</evidence>
<dbReference type="Gene3D" id="3.40.50.2300">
    <property type="match status" value="1"/>
</dbReference>
<dbReference type="AlphaFoldDB" id="G5JZT8"/>
<keyword evidence="3" id="KW-0804">Transcription</keyword>
<evidence type="ECO:0000313" key="5">
    <source>
        <dbReference type="EMBL" id="EHI70740.1"/>
    </source>
</evidence>
<keyword evidence="1" id="KW-0805">Transcription regulation</keyword>
<reference evidence="5 6" key="1">
    <citation type="journal article" date="2014" name="Int. J. Syst. Evol. Microbiol.">
        <title>Phylogenomics and the dynamic genome evolution of the genus Streptococcus.</title>
        <authorList>
            <consortium name="The Broad Institute Genome Sequencing Platform"/>
            <person name="Richards V.P."/>
            <person name="Palmer S.R."/>
            <person name="Pavinski Bitar P.D."/>
            <person name="Qin X."/>
            <person name="Weinstock G.M."/>
            <person name="Highlander S.K."/>
            <person name="Town C.D."/>
            <person name="Burne R.A."/>
            <person name="Stanhope M.J."/>
        </authorList>
    </citation>
    <scope>NUCLEOTIDE SEQUENCE [LARGE SCALE GENOMIC DNA]</scope>
    <source>
        <strain evidence="5 6">707-05</strain>
    </source>
</reference>
<gene>
    <name evidence="5" type="ORF">STRIC_0802</name>
</gene>
<dbReference type="InterPro" id="IPR028082">
    <property type="entry name" value="Peripla_BP_I"/>
</dbReference>
<dbReference type="Pfam" id="PF13377">
    <property type="entry name" value="Peripla_BP_3"/>
    <property type="match status" value="1"/>
</dbReference>
<dbReference type="SUPFAM" id="SSF53822">
    <property type="entry name" value="Periplasmic binding protein-like I"/>
    <property type="match status" value="1"/>
</dbReference>
<feature type="domain" description="Transcriptional regulator LacI/GalR-like sensor" evidence="4">
    <location>
        <begin position="6"/>
        <end position="54"/>
    </location>
</feature>
<dbReference type="STRING" id="764299.STRIC_0802"/>
<evidence type="ECO:0000256" key="3">
    <source>
        <dbReference type="ARBA" id="ARBA00023163"/>
    </source>
</evidence>
<protein>
    <recommendedName>
        <fullName evidence="4">Transcriptional regulator LacI/GalR-like sensor domain-containing protein</fullName>
    </recommendedName>
</protein>
<keyword evidence="2" id="KW-0238">DNA-binding</keyword>